<evidence type="ECO:0000313" key="1">
    <source>
        <dbReference type="EMBL" id="VAW25934.1"/>
    </source>
</evidence>
<accession>A0A3B0V1B4</accession>
<protein>
    <submittedName>
        <fullName evidence="1">Uncharacterized protein</fullName>
    </submittedName>
</protein>
<reference evidence="1" key="1">
    <citation type="submission" date="2018-06" db="EMBL/GenBank/DDBJ databases">
        <authorList>
            <person name="Zhirakovskaya E."/>
        </authorList>
    </citation>
    <scope>NUCLEOTIDE SEQUENCE</scope>
</reference>
<dbReference type="PROSITE" id="PS51257">
    <property type="entry name" value="PROKAR_LIPOPROTEIN"/>
    <property type="match status" value="1"/>
</dbReference>
<proteinExistence type="predicted"/>
<organism evidence="1">
    <name type="scientific">hydrothermal vent metagenome</name>
    <dbReference type="NCBI Taxonomy" id="652676"/>
    <lineage>
        <taxon>unclassified sequences</taxon>
        <taxon>metagenomes</taxon>
        <taxon>ecological metagenomes</taxon>
    </lineage>
</organism>
<dbReference type="EMBL" id="UOER01000531">
    <property type="protein sequence ID" value="VAW25934.1"/>
    <property type="molecule type" value="Genomic_DNA"/>
</dbReference>
<name>A0A3B0V1B4_9ZZZZ</name>
<feature type="non-terminal residue" evidence="1">
    <location>
        <position position="212"/>
    </location>
</feature>
<gene>
    <name evidence="1" type="ORF">MNBD_BACTEROID04-318</name>
</gene>
<sequence length="212" mass="24496">MKEMVKINILIFLVGIFSISCEKETTKSDLNNVKKREFISSFETVDDFSNFYITPQGHKGTTYHELSDSIVYSGTYSHKAWITGPNPPSTLLINNNHRGYPTIQLQNTLKGTFTTPCYITLWVWLDMELQENTSGGDDDWFSFATFTDAETDNWDRTVLVNLNHRGFVHLGHVPNQGEQSYIFQTTNLIFPQKEWVKLKIYLDFRDNGYAKV</sequence>
<dbReference type="AlphaFoldDB" id="A0A3B0V1B4"/>